<proteinExistence type="predicted"/>
<evidence type="ECO:0008006" key="3">
    <source>
        <dbReference type="Google" id="ProtNLM"/>
    </source>
</evidence>
<evidence type="ECO:0000313" key="1">
    <source>
        <dbReference type="EMBL" id="MDY0396788.1"/>
    </source>
</evidence>
<protein>
    <recommendedName>
        <fullName evidence="3">DUF4367 domain-containing protein</fullName>
    </recommendedName>
</protein>
<sequence>MYDGECLIIKSRTDDLLIAEDFNKQEYAVKEDVFSNVYVKGLELNGSFRRSEVLYFEYGNEELSKLIDSLFL</sequence>
<accession>A0ABU5CBX0</accession>
<dbReference type="Proteomes" id="UP001281447">
    <property type="component" value="Unassembled WGS sequence"/>
</dbReference>
<keyword evidence="2" id="KW-1185">Reference proteome</keyword>
<comment type="caution">
    <text evidence="1">The sequence shown here is derived from an EMBL/GenBank/DDBJ whole genome shotgun (WGS) entry which is preliminary data.</text>
</comment>
<reference evidence="1 2" key="1">
    <citation type="submission" date="2023-10" db="EMBL/GenBank/DDBJ databases">
        <title>Virgibacillus halophilus 5B73C genome.</title>
        <authorList>
            <person name="Miliotis G."/>
            <person name="Sengupta P."/>
            <person name="Hameed A."/>
            <person name="Chuvochina M."/>
            <person name="Mcdonagh F."/>
            <person name="Simpson A.C."/>
            <person name="Singh N.K."/>
            <person name="Rekha P.D."/>
            <person name="Raman K."/>
            <person name="Hugenholtz P."/>
            <person name="Venkateswaran K."/>
        </authorList>
    </citation>
    <scope>NUCLEOTIDE SEQUENCE [LARGE SCALE GENOMIC DNA]</scope>
    <source>
        <strain evidence="1 2">5B73C</strain>
    </source>
</reference>
<evidence type="ECO:0000313" key="2">
    <source>
        <dbReference type="Proteomes" id="UP001281447"/>
    </source>
</evidence>
<organism evidence="1 2">
    <name type="scientific">Tigheibacillus halophilus</name>
    <dbReference type="NCBI Taxonomy" id="361280"/>
    <lineage>
        <taxon>Bacteria</taxon>
        <taxon>Bacillati</taxon>
        <taxon>Bacillota</taxon>
        <taxon>Bacilli</taxon>
        <taxon>Bacillales</taxon>
        <taxon>Bacillaceae</taxon>
        <taxon>Tigheibacillus</taxon>
    </lineage>
</organism>
<name>A0ABU5CBX0_9BACI</name>
<gene>
    <name evidence="1" type="ORF">RWE15_23930</name>
</gene>
<dbReference type="EMBL" id="JAWDIP010000004">
    <property type="protein sequence ID" value="MDY0396788.1"/>
    <property type="molecule type" value="Genomic_DNA"/>
</dbReference>